<accession>A0ABW9XUA1</accession>
<organism evidence="3 4">
    <name type="scientific">Paenibacillus glycinis</name>
    <dbReference type="NCBI Taxonomy" id="2697035"/>
    <lineage>
        <taxon>Bacteria</taxon>
        <taxon>Bacillati</taxon>
        <taxon>Bacillota</taxon>
        <taxon>Bacilli</taxon>
        <taxon>Bacillales</taxon>
        <taxon>Paenibacillaceae</taxon>
        <taxon>Paenibacillus</taxon>
    </lineage>
</organism>
<evidence type="ECO:0000256" key="2">
    <source>
        <dbReference type="SAM" id="Phobius"/>
    </source>
</evidence>
<dbReference type="Proteomes" id="UP000665561">
    <property type="component" value="Unassembled WGS sequence"/>
</dbReference>
<reference evidence="3 4" key="1">
    <citation type="submission" date="2020-01" db="EMBL/GenBank/DDBJ databases">
        <title>Paenibacillus soybeanensis sp. nov. isolated from the nodules of soybean (Glycine max(L.) Merr).</title>
        <authorList>
            <person name="Wang H."/>
        </authorList>
    </citation>
    <scope>NUCLEOTIDE SEQUENCE [LARGE SCALE GENOMIC DNA]</scope>
    <source>
        <strain evidence="3 4">T1</strain>
    </source>
</reference>
<gene>
    <name evidence="3" type="ORF">GT019_19785</name>
</gene>
<evidence type="ECO:0000256" key="1">
    <source>
        <dbReference type="SAM" id="MobiDB-lite"/>
    </source>
</evidence>
<sequence length="152" mass="15682">MSEQEPNRYDYPPGGDASFPTPDDPPKKTQSKLGIASFVIGLVGLVVAVVAIIVTTSFIMDQIGNEGNYETFLSELENGNGDLGDLMPIVTAGLLMLLSSACCLVGLILGIVGACAKGKHKAFPVIGIVVNALLPVGFIALFMLGLAMGGTA</sequence>
<keyword evidence="2" id="KW-0812">Transmembrane</keyword>
<keyword evidence="2" id="KW-0472">Membrane</keyword>
<feature type="region of interest" description="Disordered" evidence="1">
    <location>
        <begin position="1"/>
        <end position="28"/>
    </location>
</feature>
<evidence type="ECO:0000313" key="4">
    <source>
        <dbReference type="Proteomes" id="UP000665561"/>
    </source>
</evidence>
<protein>
    <recommendedName>
        <fullName evidence="5">DUF4064 domain-containing protein</fullName>
    </recommendedName>
</protein>
<evidence type="ECO:0008006" key="5">
    <source>
        <dbReference type="Google" id="ProtNLM"/>
    </source>
</evidence>
<evidence type="ECO:0000313" key="3">
    <source>
        <dbReference type="EMBL" id="NBD26121.1"/>
    </source>
</evidence>
<feature type="transmembrane region" description="Helical" evidence="2">
    <location>
        <begin position="35"/>
        <end position="60"/>
    </location>
</feature>
<name>A0ABW9XUA1_9BACL</name>
<dbReference type="RefSeq" id="WP_161744918.1">
    <property type="nucleotide sequence ID" value="NZ_JAAAMV010000018.1"/>
</dbReference>
<dbReference type="EMBL" id="JAAAMV010000018">
    <property type="protein sequence ID" value="NBD26121.1"/>
    <property type="molecule type" value="Genomic_DNA"/>
</dbReference>
<feature type="transmembrane region" description="Helical" evidence="2">
    <location>
        <begin position="86"/>
        <end position="113"/>
    </location>
</feature>
<comment type="caution">
    <text evidence="3">The sequence shown here is derived from an EMBL/GenBank/DDBJ whole genome shotgun (WGS) entry which is preliminary data.</text>
</comment>
<feature type="transmembrane region" description="Helical" evidence="2">
    <location>
        <begin position="125"/>
        <end position="148"/>
    </location>
</feature>
<keyword evidence="2" id="KW-1133">Transmembrane helix</keyword>
<proteinExistence type="predicted"/>
<keyword evidence="4" id="KW-1185">Reference proteome</keyword>